<comment type="caution">
    <text evidence="2">The sequence shown here is derived from an EMBL/GenBank/DDBJ whole genome shotgun (WGS) entry which is preliminary data.</text>
</comment>
<keyword evidence="1" id="KW-0472">Membrane</keyword>
<accession>A0A831U2V0</accession>
<gene>
    <name evidence="2" type="ORF">ENQ87_12635</name>
</gene>
<evidence type="ECO:0000313" key="2">
    <source>
        <dbReference type="EMBL" id="HEN43193.1"/>
    </source>
</evidence>
<keyword evidence="1" id="KW-0812">Transmembrane</keyword>
<protein>
    <submittedName>
        <fullName evidence="2">Uncharacterized protein</fullName>
    </submittedName>
</protein>
<name>A0A831U2V0_GEOME</name>
<reference evidence="2" key="1">
    <citation type="journal article" date="2020" name="mSystems">
        <title>Genome- and Community-Level Interaction Insights into Carbon Utilization and Element Cycling Functions of Hydrothermarchaeota in Hydrothermal Sediment.</title>
        <authorList>
            <person name="Zhou Z."/>
            <person name="Liu Y."/>
            <person name="Xu W."/>
            <person name="Pan J."/>
            <person name="Luo Z.H."/>
            <person name="Li M."/>
        </authorList>
    </citation>
    <scope>NUCLEOTIDE SEQUENCE [LARGE SCALE GENOMIC DNA]</scope>
    <source>
        <strain evidence="2">SpSt-349</strain>
    </source>
</reference>
<keyword evidence="1" id="KW-1133">Transmembrane helix</keyword>
<feature type="transmembrane region" description="Helical" evidence="1">
    <location>
        <begin position="6"/>
        <end position="27"/>
    </location>
</feature>
<dbReference type="EMBL" id="DSOV01000056">
    <property type="protein sequence ID" value="HEN43193.1"/>
    <property type="molecule type" value="Genomic_DNA"/>
</dbReference>
<proteinExistence type="predicted"/>
<feature type="transmembrane region" description="Helical" evidence="1">
    <location>
        <begin position="39"/>
        <end position="57"/>
    </location>
</feature>
<dbReference type="AlphaFoldDB" id="A0A831U2V0"/>
<evidence type="ECO:0000256" key="1">
    <source>
        <dbReference type="SAM" id="Phobius"/>
    </source>
</evidence>
<sequence>MGLEGVVPYLLVAVLVFLIPRLFVMIGKRAPKPTFVPHCTYVAAGIIMVGIVLYLVAKVIRRLP</sequence>
<organism evidence="2">
    <name type="scientific">Geobacter metallireducens</name>
    <dbReference type="NCBI Taxonomy" id="28232"/>
    <lineage>
        <taxon>Bacteria</taxon>
        <taxon>Pseudomonadati</taxon>
        <taxon>Thermodesulfobacteriota</taxon>
        <taxon>Desulfuromonadia</taxon>
        <taxon>Geobacterales</taxon>
        <taxon>Geobacteraceae</taxon>
        <taxon>Geobacter</taxon>
    </lineage>
</organism>